<proteinExistence type="predicted"/>
<feature type="coiled-coil region" evidence="1">
    <location>
        <begin position="197"/>
        <end position="243"/>
    </location>
</feature>
<reference evidence="2 3" key="1">
    <citation type="submission" date="2021-10" db="EMBL/GenBank/DDBJ databases">
        <title>Collection of gut derived symbiotic bacterial strains cultured from healthy donors.</title>
        <authorList>
            <person name="Lin H."/>
            <person name="Littmann E."/>
            <person name="Kohout C."/>
            <person name="Pamer E.G."/>
        </authorList>
    </citation>
    <scope>NUCLEOTIDE SEQUENCE [LARGE SCALE GENOMIC DNA]</scope>
    <source>
        <strain evidence="2 3">DFI.1.165</strain>
    </source>
</reference>
<accession>A0ABS8DGZ7</accession>
<evidence type="ECO:0000256" key="1">
    <source>
        <dbReference type="SAM" id="Coils"/>
    </source>
</evidence>
<comment type="caution">
    <text evidence="2">The sequence shown here is derived from an EMBL/GenBank/DDBJ whole genome shotgun (WGS) entry which is preliminary data.</text>
</comment>
<dbReference type="RefSeq" id="WP_066737158.1">
    <property type="nucleotide sequence ID" value="NZ_JAJCIQ010000006.1"/>
</dbReference>
<gene>
    <name evidence="2" type="ORF">LIZ65_10370</name>
</gene>
<keyword evidence="1" id="KW-0175">Coiled coil</keyword>
<evidence type="ECO:0000313" key="3">
    <source>
        <dbReference type="Proteomes" id="UP001299546"/>
    </source>
</evidence>
<name>A0ABS8DGZ7_9FIRM</name>
<protein>
    <submittedName>
        <fullName evidence="2">DUF1351 domain-containing protein</fullName>
    </submittedName>
</protein>
<dbReference type="InterPro" id="IPR009785">
    <property type="entry name" value="Prophage_Lj928_Orf309"/>
</dbReference>
<dbReference type="EMBL" id="JAJCIS010000005">
    <property type="protein sequence ID" value="MCB7387690.1"/>
    <property type="molecule type" value="Genomic_DNA"/>
</dbReference>
<dbReference type="Pfam" id="PF07083">
    <property type="entry name" value="DUF1351"/>
    <property type="match status" value="1"/>
</dbReference>
<evidence type="ECO:0000313" key="2">
    <source>
        <dbReference type="EMBL" id="MCB7387690.1"/>
    </source>
</evidence>
<organism evidence="2 3">
    <name type="scientific">Bariatricus massiliensis</name>
    <dbReference type="NCBI Taxonomy" id="1745713"/>
    <lineage>
        <taxon>Bacteria</taxon>
        <taxon>Bacillati</taxon>
        <taxon>Bacillota</taxon>
        <taxon>Clostridia</taxon>
        <taxon>Lachnospirales</taxon>
        <taxon>Lachnospiraceae</taxon>
        <taxon>Bariatricus</taxon>
    </lineage>
</organism>
<feature type="coiled-coil region" evidence="1">
    <location>
        <begin position="101"/>
        <end position="128"/>
    </location>
</feature>
<dbReference type="Proteomes" id="UP001299546">
    <property type="component" value="Unassembled WGS sequence"/>
</dbReference>
<keyword evidence="3" id="KW-1185">Reference proteome</keyword>
<sequence>MNDLSFDIIQKPGIIHMNVEPLKAQLREKMEEYASKVFAEEDKKDAKDDLAFLRSIKKAVNERRIEVKKEYMKPCDLFEKEVAELIYLIDGPIGLINGQVKEFEEKRIREKNAEIQKIYDELVEDELQDYIPLECIYGTKWGNAGTTLKSIRREIESVVVKTSAEINAIKAINSDKKEAALNIYMATRNLPAAMKCIADYEKQKAEILIKQEAEQAERAERERQKEIERIRKEERERIRSEEKIRFDAEKLAIEALKTVDENAAAPLSTKESQKVIYTVVATPDELQEIEMAFTSLGVYFERKDV</sequence>